<reference evidence="3 4" key="1">
    <citation type="journal article" date="2019" name="Int. J. Syst. Evol. Microbiol.">
        <title>The Global Catalogue of Microorganisms (GCM) 10K type strain sequencing project: providing services to taxonomists for standard genome sequencing and annotation.</title>
        <authorList>
            <consortium name="The Broad Institute Genomics Platform"/>
            <consortium name="The Broad Institute Genome Sequencing Center for Infectious Disease"/>
            <person name="Wu L."/>
            <person name="Ma J."/>
        </authorList>
    </citation>
    <scope>NUCLEOTIDE SEQUENCE [LARGE SCALE GENOMIC DNA]</scope>
    <source>
        <strain evidence="3 4">JCM 16014</strain>
    </source>
</reference>
<dbReference type="Pfam" id="PF04122">
    <property type="entry name" value="CW_binding_2"/>
    <property type="match status" value="3"/>
</dbReference>
<dbReference type="InterPro" id="IPR000601">
    <property type="entry name" value="PKD_dom"/>
</dbReference>
<dbReference type="InterPro" id="IPR051922">
    <property type="entry name" value="Bact_Sporulation_Assoc"/>
</dbReference>
<dbReference type="Gene3D" id="3.40.50.12090">
    <property type="match status" value="1"/>
</dbReference>
<dbReference type="InterPro" id="IPR007253">
    <property type="entry name" value="Cell_wall-bd_2"/>
</dbReference>
<protein>
    <recommendedName>
        <fullName evidence="2">PKD domain-containing protein</fullName>
    </recommendedName>
</protein>
<dbReference type="Gene3D" id="2.60.40.10">
    <property type="entry name" value="Immunoglobulins"/>
    <property type="match status" value="2"/>
</dbReference>
<dbReference type="SMART" id="SM00089">
    <property type="entry name" value="PKD"/>
    <property type="match status" value="3"/>
</dbReference>
<dbReference type="PANTHER" id="PTHR30032:SF8">
    <property type="entry name" value="GERMINATION-SPECIFIC N-ACETYLMURAMOYL-L-ALANINE AMIDASE"/>
    <property type="match status" value="1"/>
</dbReference>
<dbReference type="InterPro" id="IPR022409">
    <property type="entry name" value="PKD/Chitinase_dom"/>
</dbReference>
<dbReference type="InterPro" id="IPR013783">
    <property type="entry name" value="Ig-like_fold"/>
</dbReference>
<feature type="chain" id="PRO_5047239392" description="PKD domain-containing protein" evidence="1">
    <location>
        <begin position="31"/>
        <end position="699"/>
    </location>
</feature>
<dbReference type="PROSITE" id="PS50093">
    <property type="entry name" value="PKD"/>
    <property type="match status" value="2"/>
</dbReference>
<dbReference type="CDD" id="cd00146">
    <property type="entry name" value="PKD"/>
    <property type="match status" value="2"/>
</dbReference>
<feature type="domain" description="PKD" evidence="2">
    <location>
        <begin position="278"/>
        <end position="345"/>
    </location>
</feature>
<keyword evidence="4" id="KW-1185">Reference proteome</keyword>
<organism evidence="3 4">
    <name type="scientific">Catenulispora yoronensis</name>
    <dbReference type="NCBI Taxonomy" id="450799"/>
    <lineage>
        <taxon>Bacteria</taxon>
        <taxon>Bacillati</taxon>
        <taxon>Actinomycetota</taxon>
        <taxon>Actinomycetes</taxon>
        <taxon>Catenulisporales</taxon>
        <taxon>Catenulisporaceae</taxon>
        <taxon>Catenulispora</taxon>
    </lineage>
</organism>
<name>A0ABN2TP59_9ACTN</name>
<evidence type="ECO:0000259" key="2">
    <source>
        <dbReference type="PROSITE" id="PS50093"/>
    </source>
</evidence>
<evidence type="ECO:0000256" key="1">
    <source>
        <dbReference type="SAM" id="SignalP"/>
    </source>
</evidence>
<dbReference type="PANTHER" id="PTHR30032">
    <property type="entry name" value="N-ACETYLMURAMOYL-L-ALANINE AMIDASE-RELATED"/>
    <property type="match status" value="1"/>
</dbReference>
<comment type="caution">
    <text evidence="3">The sequence shown here is derived from an EMBL/GenBank/DDBJ whole genome shotgun (WGS) entry which is preliminary data.</text>
</comment>
<evidence type="ECO:0000313" key="3">
    <source>
        <dbReference type="EMBL" id="GAA2015402.1"/>
    </source>
</evidence>
<feature type="domain" description="PKD" evidence="2">
    <location>
        <begin position="189"/>
        <end position="232"/>
    </location>
</feature>
<accession>A0ABN2TP59</accession>
<dbReference type="RefSeq" id="WP_344664128.1">
    <property type="nucleotide sequence ID" value="NZ_BAAAQN010000003.1"/>
</dbReference>
<dbReference type="Proteomes" id="UP001500751">
    <property type="component" value="Unassembled WGS sequence"/>
</dbReference>
<proteinExistence type="predicted"/>
<dbReference type="SUPFAM" id="SSF49299">
    <property type="entry name" value="PKD domain"/>
    <property type="match status" value="2"/>
</dbReference>
<dbReference type="EMBL" id="BAAAQN010000003">
    <property type="protein sequence ID" value="GAA2015402.1"/>
    <property type="molecule type" value="Genomic_DNA"/>
</dbReference>
<keyword evidence="1" id="KW-0732">Signal</keyword>
<dbReference type="InterPro" id="IPR035986">
    <property type="entry name" value="PKD_dom_sf"/>
</dbReference>
<gene>
    <name evidence="3" type="ORF">GCM10009839_08350</name>
</gene>
<feature type="signal peptide" evidence="1">
    <location>
        <begin position="1"/>
        <end position="30"/>
    </location>
</feature>
<sequence length="699" mass="71849">MAHSINRIRLAVSAVTASGTVFGVAAPVMAAPVAVAPMVAGVAAPTSPYLNGTLLWRSHPVAQGFPLDLTVAGGTVAAGKTLTYQVDFGEPGTPGNLQTLTPETPAALVTTHFRYTVLGQHTISVVTSDGSATSAPATKLVNIVAPRDAVAAFTLSPKTAAIPYGGTAFVTVDASASEPSVTASAIQDYSFDCGNGQTWTGGSTWAGCSYTQPGEYRISVSVTDDTGATATAPAQSVTITNAAPTPPDFSHMSYGPEWGATRTAFVDLGSVAFDPRVDPAKATFTIDWGDGTKQTITAANRNTVSGEVHRYDTAGTYTISVTANDGLGLPTSVAAISKQVTVTANFADPPTVSRAAGSDRYDTGVLLSRKFWYDANWFSGFSSDERHKAASVVLATGTAFPDALAGVPLADFVKGPLLLTDPQTLTPEVETEIKRILPAGATVQVLGGVKAVSPAVADRLTRLGYKVNRIAGADRYSTAIKIAHAMGDPALAVVARGDDFPDALTAGPMATALRTSLPGSGATKPSAVILSDNGTLTPETAAYLKSRLATAPSSQQDPTHLVAIGGGAAKAVRTLPGIDETPKTGNTLILVGTDRYDTARQVAEQFRDTSSKGLYYFSVGVATGTGYADALTGGTYLSEIGGGPLLLTDPTTESPATAAELTRFVDYTRTVVVFGGTKAVSAPVFSSIVARIHGIVTAF</sequence>
<evidence type="ECO:0000313" key="4">
    <source>
        <dbReference type="Proteomes" id="UP001500751"/>
    </source>
</evidence>